<dbReference type="Gene3D" id="3.10.450.50">
    <property type="match status" value="1"/>
</dbReference>
<evidence type="ECO:0000259" key="1">
    <source>
        <dbReference type="Pfam" id="PF14534"/>
    </source>
</evidence>
<name>A0A1U7Q042_9FLAO</name>
<feature type="domain" description="DUF4440" evidence="1">
    <location>
        <begin position="7"/>
        <end position="56"/>
    </location>
</feature>
<keyword evidence="3" id="KW-1185">Reference proteome</keyword>
<evidence type="ECO:0000313" key="2">
    <source>
        <dbReference type="EMBL" id="SIT98636.1"/>
    </source>
</evidence>
<evidence type="ECO:0000313" key="3">
    <source>
        <dbReference type="Proteomes" id="UP000187261"/>
    </source>
</evidence>
<dbReference type="AlphaFoldDB" id="A0A1U7Q042"/>
<dbReference type="InterPro" id="IPR032710">
    <property type="entry name" value="NTF2-like_dom_sf"/>
</dbReference>
<protein>
    <recommendedName>
        <fullName evidence="1">DUF4440 domain-containing protein</fullName>
    </recommendedName>
</protein>
<dbReference type="Proteomes" id="UP000187261">
    <property type="component" value="Unassembled WGS sequence"/>
</dbReference>
<gene>
    <name evidence="2" type="ORF">SAMN05660493_03205</name>
</gene>
<dbReference type="Pfam" id="PF14534">
    <property type="entry name" value="DUF4440"/>
    <property type="match status" value="1"/>
</dbReference>
<organism evidence="2 3">
    <name type="scientific">Epilithonimonas bovis DSM 19482</name>
    <dbReference type="NCBI Taxonomy" id="1121284"/>
    <lineage>
        <taxon>Bacteria</taxon>
        <taxon>Pseudomonadati</taxon>
        <taxon>Bacteroidota</taxon>
        <taxon>Flavobacteriia</taxon>
        <taxon>Flavobacteriales</taxon>
        <taxon>Weeksellaceae</taxon>
        <taxon>Chryseobacterium group</taxon>
        <taxon>Epilithonimonas</taxon>
    </lineage>
</organism>
<accession>A0A1U7Q042</accession>
<proteinExistence type="predicted"/>
<sequence>MITKEMITASEKQLANAMTTCCVEQLESILHDDLLFILPDGTTITKDMDLDTYRKECLWKYVKYPVVPEARFVKM</sequence>
<dbReference type="SUPFAM" id="SSF54427">
    <property type="entry name" value="NTF2-like"/>
    <property type="match status" value="1"/>
</dbReference>
<reference evidence="3" key="1">
    <citation type="submission" date="2016-10" db="EMBL/GenBank/DDBJ databases">
        <authorList>
            <person name="Varghese N."/>
            <person name="Submissions S."/>
        </authorList>
    </citation>
    <scope>NUCLEOTIDE SEQUENCE [LARGE SCALE GENOMIC DNA]</scope>
    <source>
        <strain evidence="3">DSM 19482</strain>
    </source>
</reference>
<dbReference type="InterPro" id="IPR027843">
    <property type="entry name" value="DUF4440"/>
</dbReference>
<dbReference type="EMBL" id="FTPU01000060">
    <property type="protein sequence ID" value="SIT98636.1"/>
    <property type="molecule type" value="Genomic_DNA"/>
</dbReference>